<dbReference type="FunFam" id="3.30.200.20:FF:000035">
    <property type="entry name" value="Serine/threonine protein kinase Stk1"/>
    <property type="match status" value="1"/>
</dbReference>
<keyword evidence="6" id="KW-0812">Transmembrane</keyword>
<dbReference type="PANTHER" id="PTHR43289:SF6">
    <property type="entry name" value="SERINE_THREONINE-PROTEIN KINASE NEKL-3"/>
    <property type="match status" value="1"/>
</dbReference>
<dbReference type="SUPFAM" id="SSF56112">
    <property type="entry name" value="Protein kinase-like (PK-like)"/>
    <property type="match status" value="1"/>
</dbReference>
<dbReference type="InterPro" id="IPR017441">
    <property type="entry name" value="Protein_kinase_ATP_BS"/>
</dbReference>
<gene>
    <name evidence="8" type="ORF">MNBD_CHLOROFLEXI01-1832</name>
</gene>
<dbReference type="PROSITE" id="PS00108">
    <property type="entry name" value="PROTEIN_KINASE_ST"/>
    <property type="match status" value="1"/>
</dbReference>
<feature type="transmembrane region" description="Helical" evidence="6">
    <location>
        <begin position="333"/>
        <end position="353"/>
    </location>
</feature>
<feature type="domain" description="Protein kinase" evidence="7">
    <location>
        <begin position="9"/>
        <end position="270"/>
    </location>
</feature>
<dbReference type="InterPro" id="IPR011009">
    <property type="entry name" value="Kinase-like_dom_sf"/>
</dbReference>
<evidence type="ECO:0000256" key="6">
    <source>
        <dbReference type="SAM" id="Phobius"/>
    </source>
</evidence>
<keyword evidence="2" id="KW-0808">Transferase</keyword>
<keyword evidence="1" id="KW-0723">Serine/threonine-protein kinase</keyword>
<keyword evidence="6" id="KW-0472">Membrane</keyword>
<evidence type="ECO:0000256" key="4">
    <source>
        <dbReference type="ARBA" id="ARBA00022777"/>
    </source>
</evidence>
<evidence type="ECO:0000313" key="8">
    <source>
        <dbReference type="EMBL" id="VAW33154.1"/>
    </source>
</evidence>
<dbReference type="InterPro" id="IPR000719">
    <property type="entry name" value="Prot_kinase_dom"/>
</dbReference>
<dbReference type="PROSITE" id="PS50011">
    <property type="entry name" value="PROTEIN_KINASE_DOM"/>
    <property type="match status" value="1"/>
</dbReference>
<dbReference type="Gene3D" id="3.30.200.20">
    <property type="entry name" value="Phosphorylase Kinase, domain 1"/>
    <property type="match status" value="1"/>
</dbReference>
<name>A0A3B0VND6_9ZZZZ</name>
<organism evidence="8">
    <name type="scientific">hydrothermal vent metagenome</name>
    <dbReference type="NCBI Taxonomy" id="652676"/>
    <lineage>
        <taxon>unclassified sequences</taxon>
        <taxon>metagenomes</taxon>
        <taxon>ecological metagenomes</taxon>
    </lineage>
</organism>
<dbReference type="PROSITE" id="PS00107">
    <property type="entry name" value="PROTEIN_KINASE_ATP"/>
    <property type="match status" value="1"/>
</dbReference>
<feature type="non-terminal residue" evidence="8">
    <location>
        <position position="468"/>
    </location>
</feature>
<dbReference type="Gene3D" id="1.10.510.10">
    <property type="entry name" value="Transferase(Phosphotransferase) domain 1"/>
    <property type="match status" value="1"/>
</dbReference>
<dbReference type="Pfam" id="PF00069">
    <property type="entry name" value="Pkinase"/>
    <property type="match status" value="1"/>
</dbReference>
<dbReference type="EMBL" id="UOEU01000424">
    <property type="protein sequence ID" value="VAW33154.1"/>
    <property type="molecule type" value="Genomic_DNA"/>
</dbReference>
<keyword evidence="6" id="KW-1133">Transmembrane helix</keyword>
<evidence type="ECO:0000256" key="3">
    <source>
        <dbReference type="ARBA" id="ARBA00022741"/>
    </source>
</evidence>
<dbReference type="SMART" id="SM00220">
    <property type="entry name" value="S_TKc"/>
    <property type="match status" value="1"/>
</dbReference>
<dbReference type="AlphaFoldDB" id="A0A3B0VND6"/>
<dbReference type="InterPro" id="IPR008271">
    <property type="entry name" value="Ser/Thr_kinase_AS"/>
</dbReference>
<keyword evidence="5" id="KW-0067">ATP-binding</keyword>
<protein>
    <recommendedName>
        <fullName evidence="7">Protein kinase domain-containing protein</fullName>
    </recommendedName>
</protein>
<dbReference type="GO" id="GO:0005524">
    <property type="term" value="F:ATP binding"/>
    <property type="evidence" value="ECO:0007669"/>
    <property type="project" value="UniProtKB-KW"/>
</dbReference>
<dbReference type="GO" id="GO:0004674">
    <property type="term" value="F:protein serine/threonine kinase activity"/>
    <property type="evidence" value="ECO:0007669"/>
    <property type="project" value="UniProtKB-KW"/>
</dbReference>
<keyword evidence="3" id="KW-0547">Nucleotide-binding</keyword>
<dbReference type="FunFam" id="1.10.510.10:FF:000021">
    <property type="entry name" value="Serine/threonine protein kinase"/>
    <property type="match status" value="1"/>
</dbReference>
<dbReference type="CDD" id="cd14014">
    <property type="entry name" value="STKc_PknB_like"/>
    <property type="match status" value="1"/>
</dbReference>
<evidence type="ECO:0000256" key="5">
    <source>
        <dbReference type="ARBA" id="ARBA00022840"/>
    </source>
</evidence>
<dbReference type="PANTHER" id="PTHR43289">
    <property type="entry name" value="MITOGEN-ACTIVATED PROTEIN KINASE KINASE KINASE 20-RELATED"/>
    <property type="match status" value="1"/>
</dbReference>
<sequence>MAKKKYGRYEIESELGRGGMATVYLAHDPRFGRKVAVKVMSRALQDDPTFRGRFEREARIIATLEHPAIVPVYDYGEEYNQPYLVLRHMRGGTLSDRIIAKPLTLETAVPIIQRLAGALDHAHQHGVIHRDLKPGNILFDQYNNAFLTDFGIVKLATGGTVSLTGSGVIGTPAYMSPEQIHGEKTLDGRSDIYTLGIILFEMLTGRKPYRADTPVKQMMAHVLNPIPKIREIKPELPNDFEQIIQQVLAKERNERFSTATELTTAISQTLPGLGRPTGLVEIDLKPPAATSVPSDESATVKAAPLPAAPAVKEKANRVIPASKPAKVVKKKRPFRWVGFGLATLLLLNVAIWGPRLLNNPDPTSTTESVVLMLPTQPPLSLSPTASTTSTLPPTLTTTPIINATATPRNVPLSTPISSQIGQSFNSTPIEAVQLGTGQTTLIFVGGLHAGFAPGSVDLAEQIITYFSE</sequence>
<evidence type="ECO:0000256" key="2">
    <source>
        <dbReference type="ARBA" id="ARBA00022679"/>
    </source>
</evidence>
<reference evidence="8" key="1">
    <citation type="submission" date="2018-06" db="EMBL/GenBank/DDBJ databases">
        <authorList>
            <person name="Zhirakovskaya E."/>
        </authorList>
    </citation>
    <scope>NUCLEOTIDE SEQUENCE</scope>
</reference>
<keyword evidence="4" id="KW-0418">Kinase</keyword>
<accession>A0A3B0VND6</accession>
<evidence type="ECO:0000259" key="7">
    <source>
        <dbReference type="PROSITE" id="PS50011"/>
    </source>
</evidence>
<evidence type="ECO:0000256" key="1">
    <source>
        <dbReference type="ARBA" id="ARBA00022527"/>
    </source>
</evidence>
<proteinExistence type="predicted"/>